<proteinExistence type="predicted"/>
<name>A0ACC0QJE9_9HYPO</name>
<keyword evidence="2" id="KW-1185">Reference proteome</keyword>
<protein>
    <submittedName>
        <fullName evidence="1">Uncharacterized protein</fullName>
    </submittedName>
</protein>
<evidence type="ECO:0000313" key="2">
    <source>
        <dbReference type="Proteomes" id="UP001065298"/>
    </source>
</evidence>
<reference evidence="1" key="1">
    <citation type="submission" date="2022-06" db="EMBL/GenBank/DDBJ databases">
        <title>Fusarium solani species complex genomes reveal bases of compartmentalisation and animal pathogenesis.</title>
        <authorList>
            <person name="Tsai I.J."/>
        </authorList>
    </citation>
    <scope>NUCLEOTIDE SEQUENCE</scope>
    <source>
        <strain evidence="1">Fu6.1</strain>
    </source>
</reference>
<evidence type="ECO:0000313" key="1">
    <source>
        <dbReference type="EMBL" id="KAI8654612.1"/>
    </source>
</evidence>
<gene>
    <name evidence="1" type="ORF">NCS57_01207800</name>
</gene>
<accession>A0ACC0QJE9</accession>
<organism evidence="1 2">
    <name type="scientific">Fusarium keratoplasticum</name>
    <dbReference type="NCBI Taxonomy" id="1328300"/>
    <lineage>
        <taxon>Eukaryota</taxon>
        <taxon>Fungi</taxon>
        <taxon>Dikarya</taxon>
        <taxon>Ascomycota</taxon>
        <taxon>Pezizomycotina</taxon>
        <taxon>Sordariomycetes</taxon>
        <taxon>Hypocreomycetidae</taxon>
        <taxon>Hypocreales</taxon>
        <taxon>Nectriaceae</taxon>
        <taxon>Fusarium</taxon>
        <taxon>Fusarium solani species complex</taxon>
    </lineage>
</organism>
<dbReference type="Proteomes" id="UP001065298">
    <property type="component" value="Chromosome 10"/>
</dbReference>
<sequence length="297" mass="33941">MEIHQHILFLSPDSPSLRSLALSFSAFLKAFTVAEKATTATAVLSRHIHPPSPALYRLSSLDDDRFWDSWFSKLPKFELEQLSCLNHLFTHSVAPAFNDLVQHDASWGYFGVNLITDESSLLAQRVLSRGLETLHALAQTETYCERHRILHRGDNREDEPVGASGFLYEQLEWTGATLITNLPISKLSPDKKAQEISTLEFQSYQRWGYVFWDEARLEKLGALTQDGLAKLTAPTDPLEAYRELENNQLQALRTRRSEIWKQGGSGWWSQDDESKVVWPEKRNSARKKRPLMTARSV</sequence>
<dbReference type="EMBL" id="CM046512">
    <property type="protein sequence ID" value="KAI8654612.1"/>
    <property type="molecule type" value="Genomic_DNA"/>
</dbReference>
<comment type="caution">
    <text evidence="1">The sequence shown here is derived from an EMBL/GenBank/DDBJ whole genome shotgun (WGS) entry which is preliminary data.</text>
</comment>